<dbReference type="GO" id="GO:0016747">
    <property type="term" value="F:acyltransferase activity, transferring groups other than amino-acyl groups"/>
    <property type="evidence" value="ECO:0007669"/>
    <property type="project" value="InterPro"/>
</dbReference>
<dbReference type="PANTHER" id="PTHR43415">
    <property type="entry name" value="SPERMIDINE N(1)-ACETYLTRANSFERASE"/>
    <property type="match status" value="1"/>
</dbReference>
<reference evidence="2 3" key="1">
    <citation type="submission" date="2020-07" db="EMBL/GenBank/DDBJ databases">
        <title>Stappia sp., F7233, whole genome shotgun sequencing project.</title>
        <authorList>
            <person name="Jiang S."/>
            <person name="Liu Z.W."/>
            <person name="Du Z.J."/>
        </authorList>
    </citation>
    <scope>NUCLEOTIDE SEQUENCE [LARGE SCALE GENOMIC DNA]</scope>
    <source>
        <strain evidence="2 3">F7233</strain>
    </source>
</reference>
<dbReference type="CDD" id="cd04301">
    <property type="entry name" value="NAT_SF"/>
    <property type="match status" value="1"/>
</dbReference>
<comment type="caution">
    <text evidence="2">The sequence shown here is derived from an EMBL/GenBank/DDBJ whole genome shotgun (WGS) entry which is preliminary data.</text>
</comment>
<keyword evidence="3" id="KW-1185">Reference proteome</keyword>
<dbReference type="InterPro" id="IPR000182">
    <property type="entry name" value="GNAT_dom"/>
</dbReference>
<dbReference type="EMBL" id="JACFXV010000063">
    <property type="protein sequence ID" value="MBA5778529.1"/>
    <property type="molecule type" value="Genomic_DNA"/>
</dbReference>
<evidence type="ECO:0000313" key="2">
    <source>
        <dbReference type="EMBL" id="MBA5778529.1"/>
    </source>
</evidence>
<evidence type="ECO:0000259" key="1">
    <source>
        <dbReference type="PROSITE" id="PS51186"/>
    </source>
</evidence>
<dbReference type="Pfam" id="PF13302">
    <property type="entry name" value="Acetyltransf_3"/>
    <property type="match status" value="1"/>
</dbReference>
<sequence>MGEAGAAITLRAPEASDLKLFQNIREDAALQHQLLAYPKSPRVDDAAEWLARRQRAESTVFKVLALLDGEAVGFVQIADIHRLGGYGFLGIAVARPYWGKGYGRAGLLAILEHARTDLGLRKLMLYVRSDNEAAISLYKSADFRLIGTLSRHYFDGRQYHDVVLMERDLEGRH</sequence>
<dbReference type="PANTHER" id="PTHR43415:SF3">
    <property type="entry name" value="GNAT-FAMILY ACETYLTRANSFERASE"/>
    <property type="match status" value="1"/>
</dbReference>
<protein>
    <submittedName>
        <fullName evidence="2">GNAT family N-acetyltransferase</fullName>
    </submittedName>
</protein>
<name>A0A839AJ51_9HYPH</name>
<accession>A0A839AJ51</accession>
<keyword evidence="2" id="KW-0808">Transferase</keyword>
<dbReference type="SUPFAM" id="SSF55729">
    <property type="entry name" value="Acyl-CoA N-acyltransferases (Nat)"/>
    <property type="match status" value="1"/>
</dbReference>
<evidence type="ECO:0000313" key="3">
    <source>
        <dbReference type="Proteomes" id="UP000541109"/>
    </source>
</evidence>
<feature type="domain" description="N-acetyltransferase" evidence="1">
    <location>
        <begin position="8"/>
        <end position="170"/>
    </location>
</feature>
<dbReference type="AlphaFoldDB" id="A0A839AJ51"/>
<dbReference type="RefSeq" id="WP_182166904.1">
    <property type="nucleotide sequence ID" value="NZ_JACFXV010000063.1"/>
</dbReference>
<dbReference type="PROSITE" id="PS51186">
    <property type="entry name" value="GNAT"/>
    <property type="match status" value="1"/>
</dbReference>
<dbReference type="InterPro" id="IPR016181">
    <property type="entry name" value="Acyl_CoA_acyltransferase"/>
</dbReference>
<gene>
    <name evidence="2" type="ORF">H2509_15480</name>
</gene>
<organism evidence="2 3">
    <name type="scientific">Stappia albiluteola</name>
    <dbReference type="NCBI Taxonomy" id="2758565"/>
    <lineage>
        <taxon>Bacteria</taxon>
        <taxon>Pseudomonadati</taxon>
        <taxon>Pseudomonadota</taxon>
        <taxon>Alphaproteobacteria</taxon>
        <taxon>Hyphomicrobiales</taxon>
        <taxon>Stappiaceae</taxon>
        <taxon>Stappia</taxon>
    </lineage>
</organism>
<dbReference type="Proteomes" id="UP000541109">
    <property type="component" value="Unassembled WGS sequence"/>
</dbReference>
<dbReference type="Gene3D" id="3.40.630.30">
    <property type="match status" value="1"/>
</dbReference>
<proteinExistence type="predicted"/>